<accession>A0ABQ8JN43</accession>
<dbReference type="Proteomes" id="UP000887458">
    <property type="component" value="Unassembled WGS sequence"/>
</dbReference>
<evidence type="ECO:0000313" key="2">
    <source>
        <dbReference type="Proteomes" id="UP000887458"/>
    </source>
</evidence>
<organism evidence="1 2">
    <name type="scientific">Dermatophagoides pteronyssinus</name>
    <name type="common">European house dust mite</name>
    <dbReference type="NCBI Taxonomy" id="6956"/>
    <lineage>
        <taxon>Eukaryota</taxon>
        <taxon>Metazoa</taxon>
        <taxon>Ecdysozoa</taxon>
        <taxon>Arthropoda</taxon>
        <taxon>Chelicerata</taxon>
        <taxon>Arachnida</taxon>
        <taxon>Acari</taxon>
        <taxon>Acariformes</taxon>
        <taxon>Sarcoptiformes</taxon>
        <taxon>Astigmata</taxon>
        <taxon>Psoroptidia</taxon>
        <taxon>Analgoidea</taxon>
        <taxon>Pyroglyphidae</taxon>
        <taxon>Dermatophagoidinae</taxon>
        <taxon>Dermatophagoides</taxon>
    </lineage>
</organism>
<name>A0ABQ8JN43_DERPT</name>
<protein>
    <submittedName>
        <fullName evidence="1">Uncharacterized protein</fullName>
    </submittedName>
</protein>
<sequence length="64" mass="7815">MITNRKFSFRKDKNCKEFKSLFNDHNDDDFIIQKHHSMTKLIGDSKMFFLRPENKNKIKHKQNT</sequence>
<keyword evidence="2" id="KW-1185">Reference proteome</keyword>
<reference evidence="1 2" key="2">
    <citation type="journal article" date="2022" name="Mol. Biol. Evol.">
        <title>Comparative Genomics Reveals Insights into the Divergent Evolution of Astigmatic Mites and Household Pest Adaptations.</title>
        <authorList>
            <person name="Xiong Q."/>
            <person name="Wan A.T."/>
            <person name="Liu X."/>
            <person name="Fung C.S."/>
            <person name="Xiao X."/>
            <person name="Malainual N."/>
            <person name="Hou J."/>
            <person name="Wang L."/>
            <person name="Wang M."/>
            <person name="Yang K.Y."/>
            <person name="Cui Y."/>
            <person name="Leung E.L."/>
            <person name="Nong W."/>
            <person name="Shin S.K."/>
            <person name="Au S.W."/>
            <person name="Jeong K.Y."/>
            <person name="Chew F.T."/>
            <person name="Hui J.H."/>
            <person name="Leung T.F."/>
            <person name="Tungtrongchitr A."/>
            <person name="Zhong N."/>
            <person name="Liu Z."/>
            <person name="Tsui S.K."/>
        </authorList>
    </citation>
    <scope>NUCLEOTIDE SEQUENCE [LARGE SCALE GENOMIC DNA]</scope>
    <source>
        <strain evidence="1">Derp</strain>
    </source>
</reference>
<dbReference type="EMBL" id="NJHN03000030">
    <property type="protein sequence ID" value="KAH9424028.1"/>
    <property type="molecule type" value="Genomic_DNA"/>
</dbReference>
<gene>
    <name evidence="1" type="ORF">DERP_008876</name>
</gene>
<reference evidence="1 2" key="1">
    <citation type="journal article" date="2018" name="J. Allergy Clin. Immunol.">
        <title>High-quality assembly of Dermatophagoides pteronyssinus genome and transcriptome reveals a wide range of novel allergens.</title>
        <authorList>
            <person name="Liu X.Y."/>
            <person name="Yang K.Y."/>
            <person name="Wang M.Q."/>
            <person name="Kwok J.S."/>
            <person name="Zeng X."/>
            <person name="Yang Z."/>
            <person name="Xiao X.J."/>
            <person name="Lau C.P."/>
            <person name="Li Y."/>
            <person name="Huang Z.M."/>
            <person name="Ba J.G."/>
            <person name="Yim A.K."/>
            <person name="Ouyang C.Y."/>
            <person name="Ngai S.M."/>
            <person name="Chan T.F."/>
            <person name="Leung E.L."/>
            <person name="Liu L."/>
            <person name="Liu Z.G."/>
            <person name="Tsui S.K."/>
        </authorList>
    </citation>
    <scope>NUCLEOTIDE SEQUENCE [LARGE SCALE GENOMIC DNA]</scope>
    <source>
        <strain evidence="1">Derp</strain>
    </source>
</reference>
<evidence type="ECO:0000313" key="1">
    <source>
        <dbReference type="EMBL" id="KAH9424028.1"/>
    </source>
</evidence>
<proteinExistence type="predicted"/>
<comment type="caution">
    <text evidence="1">The sequence shown here is derived from an EMBL/GenBank/DDBJ whole genome shotgun (WGS) entry which is preliminary data.</text>
</comment>